<dbReference type="PRINTS" id="PR02008">
    <property type="entry name" value="RCMTFAMILY"/>
</dbReference>
<dbReference type="PANTHER" id="PTHR22807:SF53">
    <property type="entry name" value="RIBOSOMAL RNA SMALL SUBUNIT METHYLTRANSFERASE B-RELATED"/>
    <property type="match status" value="1"/>
</dbReference>
<evidence type="ECO:0000259" key="6">
    <source>
        <dbReference type="PROSITE" id="PS51686"/>
    </source>
</evidence>
<dbReference type="GO" id="GO:0001510">
    <property type="term" value="P:RNA methylation"/>
    <property type="evidence" value="ECO:0007669"/>
    <property type="project" value="InterPro"/>
</dbReference>
<comment type="similarity">
    <text evidence="5">Belongs to the class I-like SAM-binding methyltransferase superfamily. RsmB/NOP family.</text>
</comment>
<dbReference type="GO" id="GO:0003723">
    <property type="term" value="F:RNA binding"/>
    <property type="evidence" value="ECO:0007669"/>
    <property type="project" value="UniProtKB-UniRule"/>
</dbReference>
<sequence length="389" mass="45070">MPDLIEAFERGFGKADLLFKRRIRRYHLTKEARFLVMDYFYHYLRYRILLQQASRSIGMDILTLIVMHYEDSVDDVYRSWWQSLEKREQQRLLLSVDDWGFRQIEAVYSERLDALIDYVQGRAPTTLLVLLRRNASDVVREHLIERGVQVDPLLMSSALWVRGRIRDEADIFFDVQDHSSQLMALFVSQQTSKILDYCAGYGGKGIAMATIWPHIELTASDIRQELKATVVERAKRAGIKFRWKSQKELAKSLYPLVVVDAPCSGSGVWRRNPEDRYRFGQSQVKTLSDKQLDILLQAGKLVESGGELLYITCSLYPIENEDVIERFLAKTSQFSIVPAERRLRENCQILGINHEAIEHLLIPESYPYLRIAPQVNGGDLFFACLLKKS</sequence>
<feature type="active site" description="Nucleophile" evidence="5">
    <location>
        <position position="313"/>
    </location>
</feature>
<keyword evidence="8" id="KW-1185">Reference proteome</keyword>
<dbReference type="GO" id="GO:0008173">
    <property type="term" value="F:RNA methyltransferase activity"/>
    <property type="evidence" value="ECO:0007669"/>
    <property type="project" value="InterPro"/>
</dbReference>
<dbReference type="AlphaFoldDB" id="A0A968GIZ6"/>
<evidence type="ECO:0000256" key="3">
    <source>
        <dbReference type="ARBA" id="ARBA00022691"/>
    </source>
</evidence>
<feature type="domain" description="SAM-dependent MTase RsmB/NOP-type" evidence="6">
    <location>
        <begin position="102"/>
        <end position="389"/>
    </location>
</feature>
<reference evidence="7" key="1">
    <citation type="submission" date="2020-03" db="EMBL/GenBank/DDBJ databases">
        <title>Spirochaetal bacteria isolated from arthropods constitute a novel genus Entomospira genus novum within the order Spirochaetales.</title>
        <authorList>
            <person name="Grana-Miraglia L."/>
            <person name="Sikutova S."/>
            <person name="Fingerle V."/>
            <person name="Sing A."/>
            <person name="Castillo-Ramirez S."/>
            <person name="Margos G."/>
            <person name="Rudolf I."/>
        </authorList>
    </citation>
    <scope>NUCLEOTIDE SEQUENCE</scope>
    <source>
        <strain evidence="7">BR149</strain>
    </source>
</reference>
<feature type="binding site" evidence="5">
    <location>
        <position position="260"/>
    </location>
    <ligand>
        <name>S-adenosyl-L-methionine</name>
        <dbReference type="ChEBI" id="CHEBI:59789"/>
    </ligand>
</feature>
<dbReference type="PROSITE" id="PS51686">
    <property type="entry name" value="SAM_MT_RSMB_NOP"/>
    <property type="match status" value="1"/>
</dbReference>
<dbReference type="InterPro" id="IPR001678">
    <property type="entry name" value="MeTrfase_RsmB-F_NOP2_dom"/>
</dbReference>
<dbReference type="Gene3D" id="3.40.50.150">
    <property type="entry name" value="Vaccinia Virus protein VP39"/>
    <property type="match status" value="1"/>
</dbReference>
<evidence type="ECO:0000256" key="5">
    <source>
        <dbReference type="PROSITE-ProRule" id="PRU01023"/>
    </source>
</evidence>
<keyword evidence="1 5" id="KW-0489">Methyltransferase</keyword>
<evidence type="ECO:0000313" key="8">
    <source>
        <dbReference type="Proteomes" id="UP000778951"/>
    </source>
</evidence>
<comment type="caution">
    <text evidence="7">The sequence shown here is derived from an EMBL/GenBank/DDBJ whole genome shotgun (WGS) entry which is preliminary data.</text>
</comment>
<keyword evidence="4 5" id="KW-0694">RNA-binding</keyword>
<dbReference type="Proteomes" id="UP000778951">
    <property type="component" value="Unassembled WGS sequence"/>
</dbReference>
<dbReference type="InterPro" id="IPR049560">
    <property type="entry name" value="MeTrfase_RsmB-F_NOP2_cat"/>
</dbReference>
<protein>
    <submittedName>
        <fullName evidence="7">RsmB/NOP family class I SAM-dependent RNA methyltransferase</fullName>
    </submittedName>
</protein>
<proteinExistence type="inferred from homology"/>
<dbReference type="RefSeq" id="WP_167694834.1">
    <property type="nucleotide sequence ID" value="NZ_CP118181.1"/>
</dbReference>
<accession>A0A968GIZ6</accession>
<evidence type="ECO:0000256" key="1">
    <source>
        <dbReference type="ARBA" id="ARBA00022603"/>
    </source>
</evidence>
<keyword evidence="2 5" id="KW-0808">Transferase</keyword>
<gene>
    <name evidence="7" type="ORF">HCT48_00610</name>
</gene>
<evidence type="ECO:0000313" key="7">
    <source>
        <dbReference type="EMBL" id="NIZ68725.1"/>
    </source>
</evidence>
<dbReference type="InterPro" id="IPR023267">
    <property type="entry name" value="RCMT"/>
</dbReference>
<evidence type="ECO:0000256" key="4">
    <source>
        <dbReference type="ARBA" id="ARBA00022884"/>
    </source>
</evidence>
<evidence type="ECO:0000256" key="2">
    <source>
        <dbReference type="ARBA" id="ARBA00022679"/>
    </source>
</evidence>
<organism evidence="7 8">
    <name type="scientific">Entomospira culicis</name>
    <dbReference type="NCBI Taxonomy" id="2719989"/>
    <lineage>
        <taxon>Bacteria</taxon>
        <taxon>Pseudomonadati</taxon>
        <taxon>Spirochaetota</taxon>
        <taxon>Spirochaetia</taxon>
        <taxon>Spirochaetales</taxon>
        <taxon>Spirochaetaceae</taxon>
        <taxon>Entomospira</taxon>
    </lineage>
</organism>
<dbReference type="SUPFAM" id="SSF53335">
    <property type="entry name" value="S-adenosyl-L-methionine-dependent methyltransferases"/>
    <property type="match status" value="1"/>
</dbReference>
<dbReference type="InterPro" id="IPR029063">
    <property type="entry name" value="SAM-dependent_MTases_sf"/>
</dbReference>
<feature type="binding site" evidence="5">
    <location>
        <position position="221"/>
    </location>
    <ligand>
        <name>S-adenosyl-L-methionine</name>
        <dbReference type="ChEBI" id="CHEBI:59789"/>
    </ligand>
</feature>
<dbReference type="PANTHER" id="PTHR22807">
    <property type="entry name" value="NOP2 YEAST -RELATED NOL1/NOP2/FMU SUN DOMAIN-CONTAINING"/>
    <property type="match status" value="1"/>
</dbReference>
<dbReference type="Pfam" id="PF01189">
    <property type="entry name" value="Methyltr_RsmB-F"/>
    <property type="match status" value="1"/>
</dbReference>
<dbReference type="EMBL" id="JAATLM010000001">
    <property type="protein sequence ID" value="NIZ68725.1"/>
    <property type="molecule type" value="Genomic_DNA"/>
</dbReference>
<keyword evidence="3 5" id="KW-0949">S-adenosyl-L-methionine</keyword>
<comment type="caution">
    <text evidence="5">Lacks conserved residue(s) required for the propagation of feature annotation.</text>
</comment>
<name>A0A968GIZ6_9SPIO</name>